<sequence>MAFELDKKNNPSTSLEGEASGMNGLEVEGGSPELNQEVGKLENQGASSVGAENFNVEAGGQDIKTEPKVIDHEPTKEPKDKLTVELEQLLEKDLKEVFKTLSPEDGANFQLQGETLVQEIRDKIKTGAKVKPEKVAGMLRKWLLLLPGNGKVLAPYYEMMLSKMAVQGVEFWNKQIKEEAGDQNKI</sequence>
<comment type="caution">
    <text evidence="2">The sequence shown here is derived from an EMBL/GenBank/DDBJ whole genome shotgun (WGS) entry which is preliminary data.</text>
</comment>
<feature type="compositionally biased region" description="Basic and acidic residues" evidence="1">
    <location>
        <begin position="63"/>
        <end position="74"/>
    </location>
</feature>
<dbReference type="AlphaFoldDB" id="A0A2M7XE10"/>
<accession>A0A2M7XE10</accession>
<feature type="region of interest" description="Disordered" evidence="1">
    <location>
        <begin position="1"/>
        <end position="74"/>
    </location>
</feature>
<reference evidence="3" key="1">
    <citation type="submission" date="2017-09" db="EMBL/GenBank/DDBJ databases">
        <title>Depth-based differentiation of microbial function through sediment-hosted aquifers and enrichment of novel symbionts in the deep terrestrial subsurface.</title>
        <authorList>
            <person name="Probst A.J."/>
            <person name="Ladd B."/>
            <person name="Jarett J.K."/>
            <person name="Geller-Mcgrath D.E."/>
            <person name="Sieber C.M.K."/>
            <person name="Emerson J.B."/>
            <person name="Anantharaman K."/>
            <person name="Thomas B.C."/>
            <person name="Malmstrom R."/>
            <person name="Stieglmeier M."/>
            <person name="Klingl A."/>
            <person name="Woyke T."/>
            <person name="Ryan C.M."/>
            <person name="Banfield J.F."/>
        </authorList>
    </citation>
    <scope>NUCLEOTIDE SEQUENCE [LARGE SCALE GENOMIC DNA]</scope>
</reference>
<proteinExistence type="predicted"/>
<evidence type="ECO:0000256" key="1">
    <source>
        <dbReference type="SAM" id="MobiDB-lite"/>
    </source>
</evidence>
<dbReference type="EMBL" id="PFWT01000017">
    <property type="protein sequence ID" value="PJA46103.1"/>
    <property type="molecule type" value="Genomic_DNA"/>
</dbReference>
<name>A0A2M7XE10_9BACT</name>
<organism evidence="2 3">
    <name type="scientific">Candidatus Uhrbacteria bacterium CG_4_9_14_3_um_filter_41_35</name>
    <dbReference type="NCBI Taxonomy" id="1975034"/>
    <lineage>
        <taxon>Bacteria</taxon>
        <taxon>Candidatus Uhriibacteriota</taxon>
    </lineage>
</organism>
<evidence type="ECO:0000313" key="2">
    <source>
        <dbReference type="EMBL" id="PJA46103.1"/>
    </source>
</evidence>
<protein>
    <submittedName>
        <fullName evidence="2">Uncharacterized protein</fullName>
    </submittedName>
</protein>
<evidence type="ECO:0000313" key="3">
    <source>
        <dbReference type="Proteomes" id="UP000231263"/>
    </source>
</evidence>
<dbReference type="Proteomes" id="UP000231263">
    <property type="component" value="Unassembled WGS sequence"/>
</dbReference>
<gene>
    <name evidence="2" type="ORF">CO173_03625</name>
</gene>